<sequence>MPLIRKVESAMTWSLASQAFAGAPADDDDVQLYTAYEQWLRENSPGDPVEPLRNESPDVKTVTVGIVGGGHAGLYSAMLLLGQGVPGRNITVFEASDRLGGRVYTHQFKARQNDVTQYSDLGAMRLPDIPAHKIVFDVIADLNVWLAQHTKPLLKQIPYHLSAPENLISVNGRKPISVVKAETNPELLGFPASATKDESQRKHVSASGFMNLALHRFTSIKDPEKRLATILSYDNISFSQYLRAEMGWQADRINYVETVLSATGNFDRAVPEVVLSRGEFDPNARWVTLAGGLGKLTAAMADYLRAHNVAIHMTTPIAAVGETKDGKVPLTPANGTPRSFHRVILAIPTAPLRLMDTPASWAVEKKAAMRRLATEDLYKVGLQFPKRWWDSPGGQSHTDRAPWWLVYPSDPKMNTVLLYGWATDARNMATLSQDQRLKVITDAIRSLHPKVRQTDLKPLETVEVFWGNTQAGGIGHFGPGQFTDYYNIMQRNEGYVSFAGEHLSLHHGWIAGACQSALLAVSHALGMIVNPIGFDAAPPPPRTETTTTHRAVKLVT</sequence>
<dbReference type="PRINTS" id="PR00419">
    <property type="entry name" value="ADXRDTASE"/>
</dbReference>
<dbReference type="Pfam" id="PF01593">
    <property type="entry name" value="Amino_oxidase"/>
    <property type="match status" value="1"/>
</dbReference>
<organism evidence="2 3">
    <name type="scientific">Actinocrispum wychmicini</name>
    <dbReference type="NCBI Taxonomy" id="1213861"/>
    <lineage>
        <taxon>Bacteria</taxon>
        <taxon>Bacillati</taxon>
        <taxon>Actinomycetota</taxon>
        <taxon>Actinomycetes</taxon>
        <taxon>Pseudonocardiales</taxon>
        <taxon>Pseudonocardiaceae</taxon>
        <taxon>Actinocrispum</taxon>
    </lineage>
</organism>
<evidence type="ECO:0000313" key="3">
    <source>
        <dbReference type="Proteomes" id="UP000295680"/>
    </source>
</evidence>
<accession>A0A4R2JNN7</accession>
<dbReference type="Gene3D" id="1.10.10.1620">
    <property type="match status" value="1"/>
</dbReference>
<feature type="domain" description="Amine oxidase" evidence="1">
    <location>
        <begin position="72"/>
        <end position="522"/>
    </location>
</feature>
<proteinExistence type="predicted"/>
<evidence type="ECO:0000313" key="2">
    <source>
        <dbReference type="EMBL" id="TCO58319.1"/>
    </source>
</evidence>
<dbReference type="Proteomes" id="UP000295680">
    <property type="component" value="Unassembled WGS sequence"/>
</dbReference>
<keyword evidence="3" id="KW-1185">Reference proteome</keyword>
<dbReference type="PANTHER" id="PTHR10742:SF342">
    <property type="entry name" value="AMINE OXIDASE"/>
    <property type="match status" value="1"/>
</dbReference>
<dbReference type="InterPro" id="IPR002937">
    <property type="entry name" value="Amino_oxidase"/>
</dbReference>
<comment type="caution">
    <text evidence="2">The sequence shown here is derived from an EMBL/GenBank/DDBJ whole genome shotgun (WGS) entry which is preliminary data.</text>
</comment>
<dbReference type="InterPro" id="IPR036188">
    <property type="entry name" value="FAD/NAD-bd_sf"/>
</dbReference>
<dbReference type="InterPro" id="IPR050281">
    <property type="entry name" value="Flavin_monoamine_oxidase"/>
</dbReference>
<dbReference type="PANTHER" id="PTHR10742">
    <property type="entry name" value="FLAVIN MONOAMINE OXIDASE"/>
    <property type="match status" value="1"/>
</dbReference>
<dbReference type="GO" id="GO:0009063">
    <property type="term" value="P:amino acid catabolic process"/>
    <property type="evidence" value="ECO:0007669"/>
    <property type="project" value="TreeGrafter"/>
</dbReference>
<dbReference type="SUPFAM" id="SSF51905">
    <property type="entry name" value="FAD/NAD(P)-binding domain"/>
    <property type="match status" value="1"/>
</dbReference>
<dbReference type="AlphaFoldDB" id="A0A4R2JNN7"/>
<reference evidence="2 3" key="1">
    <citation type="submission" date="2019-03" db="EMBL/GenBank/DDBJ databases">
        <title>Genomic Encyclopedia of Type Strains, Phase IV (KMG-IV): sequencing the most valuable type-strain genomes for metagenomic binning, comparative biology and taxonomic classification.</title>
        <authorList>
            <person name="Goeker M."/>
        </authorList>
    </citation>
    <scope>NUCLEOTIDE SEQUENCE [LARGE SCALE GENOMIC DNA]</scope>
    <source>
        <strain evidence="2 3">DSM 45934</strain>
    </source>
</reference>
<dbReference type="GO" id="GO:0001716">
    <property type="term" value="F:L-amino-acid oxidase activity"/>
    <property type="evidence" value="ECO:0007669"/>
    <property type="project" value="TreeGrafter"/>
</dbReference>
<dbReference type="Gene3D" id="1.10.405.10">
    <property type="entry name" value="Guanine Nucleotide Dissociation Inhibitor, domain 1"/>
    <property type="match status" value="1"/>
</dbReference>
<dbReference type="OrthoDB" id="337830at2"/>
<evidence type="ECO:0000259" key="1">
    <source>
        <dbReference type="Pfam" id="PF01593"/>
    </source>
</evidence>
<dbReference type="Gene3D" id="3.50.50.60">
    <property type="entry name" value="FAD/NAD(P)-binding domain"/>
    <property type="match status" value="1"/>
</dbReference>
<name>A0A4R2JNN7_9PSEU</name>
<dbReference type="SUPFAM" id="SSF54373">
    <property type="entry name" value="FAD-linked reductases, C-terminal domain"/>
    <property type="match status" value="1"/>
</dbReference>
<dbReference type="Gene3D" id="3.90.660.10">
    <property type="match status" value="1"/>
</dbReference>
<gene>
    <name evidence="2" type="ORF">EV192_105384</name>
</gene>
<dbReference type="EMBL" id="SLWS01000005">
    <property type="protein sequence ID" value="TCO58319.1"/>
    <property type="molecule type" value="Genomic_DNA"/>
</dbReference>
<protein>
    <submittedName>
        <fullName evidence="2">Monoamine oxidase</fullName>
    </submittedName>
</protein>